<evidence type="ECO:0000256" key="1">
    <source>
        <dbReference type="SAM" id="Phobius"/>
    </source>
</evidence>
<reference evidence="4" key="1">
    <citation type="submission" date="2017-09" db="EMBL/GenBank/DDBJ databases">
        <title>Depth-based differentiation of microbial function through sediment-hosted aquifers and enrichment of novel symbionts in the deep terrestrial subsurface.</title>
        <authorList>
            <person name="Probst A.J."/>
            <person name="Ladd B."/>
            <person name="Jarett J.K."/>
            <person name="Geller-Mcgrath D.E."/>
            <person name="Sieber C.M.K."/>
            <person name="Emerson J.B."/>
            <person name="Anantharaman K."/>
            <person name="Thomas B.C."/>
            <person name="Malmstrom R."/>
            <person name="Stieglmeier M."/>
            <person name="Klingl A."/>
            <person name="Woyke T."/>
            <person name="Ryan C.M."/>
            <person name="Banfield J.F."/>
        </authorList>
    </citation>
    <scope>NUCLEOTIDE SEQUENCE [LARGE SCALE GENOMIC DNA]</scope>
</reference>
<organism evidence="3 4">
    <name type="scientific">Candidatus Kaiserbacteria bacterium CG10_big_fil_rev_8_21_14_0_10_49_17</name>
    <dbReference type="NCBI Taxonomy" id="1974609"/>
    <lineage>
        <taxon>Bacteria</taxon>
        <taxon>Candidatus Kaiseribacteriota</taxon>
    </lineage>
</organism>
<keyword evidence="1" id="KW-0812">Transmembrane</keyword>
<feature type="domain" description="DUF11" evidence="2">
    <location>
        <begin position="222"/>
        <end position="310"/>
    </location>
</feature>
<evidence type="ECO:0000313" key="3">
    <source>
        <dbReference type="EMBL" id="PIT90912.1"/>
    </source>
</evidence>
<keyword evidence="1" id="KW-0472">Membrane</keyword>
<proteinExistence type="predicted"/>
<dbReference type="Proteomes" id="UP000228809">
    <property type="component" value="Unassembled WGS sequence"/>
</dbReference>
<gene>
    <name evidence="3" type="ORF">COU17_03065</name>
</gene>
<dbReference type="AlphaFoldDB" id="A0A2M6WDQ5"/>
<dbReference type="Pfam" id="PF01345">
    <property type="entry name" value="DUF11"/>
    <property type="match status" value="1"/>
</dbReference>
<feature type="transmembrane region" description="Helical" evidence="1">
    <location>
        <begin position="61"/>
        <end position="85"/>
    </location>
</feature>
<protein>
    <recommendedName>
        <fullName evidence="2">DUF11 domain-containing protein</fullName>
    </recommendedName>
</protein>
<dbReference type="InterPro" id="IPR001434">
    <property type="entry name" value="OmcB-like_DUF11"/>
</dbReference>
<evidence type="ECO:0000259" key="2">
    <source>
        <dbReference type="Pfam" id="PF01345"/>
    </source>
</evidence>
<keyword evidence="1" id="KW-1133">Transmembrane helix</keyword>
<accession>A0A2M6WDQ5</accession>
<comment type="caution">
    <text evidence="3">The sequence shown here is derived from an EMBL/GenBank/DDBJ whole genome shotgun (WGS) entry which is preliminary data.</text>
</comment>
<evidence type="ECO:0000313" key="4">
    <source>
        <dbReference type="Proteomes" id="UP000228809"/>
    </source>
</evidence>
<dbReference type="EMBL" id="PFBJ01000018">
    <property type="protein sequence ID" value="PIT90912.1"/>
    <property type="molecule type" value="Genomic_DNA"/>
</dbReference>
<name>A0A2M6WDQ5_9BACT</name>
<sequence>MEEDKGRIDELKARLYSRSKGKERVYRRRTLREQHYDVKRGWSPRMRPVERKARPQKKRSFLLLFLIFSAVFFILSAGFSAFYFFGGSNIVSADNVAIEIQGPTSIAGGEELQLQISIANKNNVELQLADLIIEYPDGTRVAGNLSKELPRYRESIGTVKPGERIKKTVSAVLFGEENTPKDIKVTVEYRIPTSNAIFFTEKEYPLTLSSSPMGVAVRGVEEISSGQDISFTVTVVSNATAVIKDALLEAEYPFGFSFISSAPSPDARNSVWQLGDLQPGEERTVRIIGKMSGQDNEERVFRFSGGSADQNDDTKLATAFVTVVKPVLIARPFITTEVALNGETASEYIANTGERIRADISWLNNLATRVEDAKISARIIGSVLDKNTVSVERGQYLSGQNLIVWDENTDASLATLEAGESGRVSFTFSPLTLAQLGNLKNQTINLEVSVSGRRVSEDGVSETIESNVTRTVKINSNLLLSSRALYFSSPLSNNGPIPPQVDKETTYTIVWTVTNSSNQVSGAKVVATLPSYMRWIGIASPASENVSYSPVGGTVTWELGEVSAGVGSVTSPREVLFQVALVPSASQIGNAPALIGTQTLVGYDRFTETEIRATERELTTNINESGFNATDALVVP</sequence>